<reference evidence="6" key="1">
    <citation type="submission" date="2016-10" db="EMBL/GenBank/DDBJ databases">
        <authorList>
            <person name="Varghese N."/>
            <person name="Submissions S."/>
        </authorList>
    </citation>
    <scope>NUCLEOTIDE SEQUENCE [LARGE SCALE GENOMIC DNA]</scope>
    <source>
        <strain evidence="6">XBD1002</strain>
    </source>
</reference>
<gene>
    <name evidence="5" type="ORF">SAMN04487775_1077</name>
</gene>
<dbReference type="SUPFAM" id="SSF52540">
    <property type="entry name" value="P-loop containing nucleoside triphosphate hydrolases"/>
    <property type="match status" value="1"/>
</dbReference>
<dbReference type="Proteomes" id="UP000182737">
    <property type="component" value="Unassembled WGS sequence"/>
</dbReference>
<evidence type="ECO:0000256" key="1">
    <source>
        <dbReference type="ARBA" id="ARBA00006914"/>
    </source>
</evidence>
<feature type="domain" description="AAA+ ATPase" evidence="4">
    <location>
        <begin position="58"/>
        <end position="189"/>
    </location>
</feature>
<dbReference type="InterPro" id="IPR003593">
    <property type="entry name" value="AAA+_ATPase"/>
</dbReference>
<dbReference type="AlphaFoldDB" id="A0A1I3LIT9"/>
<dbReference type="PANTHER" id="PTHR23073">
    <property type="entry name" value="26S PROTEASOME REGULATORY SUBUNIT"/>
    <property type="match status" value="1"/>
</dbReference>
<dbReference type="GO" id="GO:0005524">
    <property type="term" value="F:ATP binding"/>
    <property type="evidence" value="ECO:0007669"/>
    <property type="project" value="UniProtKB-KW"/>
</dbReference>
<dbReference type="Gene3D" id="3.40.50.300">
    <property type="entry name" value="P-loop containing nucleotide triphosphate hydrolases"/>
    <property type="match status" value="1"/>
</dbReference>
<dbReference type="EMBL" id="FORI01000007">
    <property type="protein sequence ID" value="SFI84641.1"/>
    <property type="molecule type" value="Genomic_DNA"/>
</dbReference>
<evidence type="ECO:0000256" key="2">
    <source>
        <dbReference type="ARBA" id="ARBA00022741"/>
    </source>
</evidence>
<evidence type="ECO:0000259" key="4">
    <source>
        <dbReference type="SMART" id="SM00382"/>
    </source>
</evidence>
<organism evidence="5 6">
    <name type="scientific">Treponema bryantii</name>
    <dbReference type="NCBI Taxonomy" id="163"/>
    <lineage>
        <taxon>Bacteria</taxon>
        <taxon>Pseudomonadati</taxon>
        <taxon>Spirochaetota</taxon>
        <taxon>Spirochaetia</taxon>
        <taxon>Spirochaetales</taxon>
        <taxon>Treponemataceae</taxon>
        <taxon>Treponema</taxon>
    </lineage>
</organism>
<evidence type="ECO:0000313" key="5">
    <source>
        <dbReference type="EMBL" id="SFI84641.1"/>
    </source>
</evidence>
<evidence type="ECO:0000256" key="3">
    <source>
        <dbReference type="ARBA" id="ARBA00022840"/>
    </source>
</evidence>
<evidence type="ECO:0000313" key="6">
    <source>
        <dbReference type="Proteomes" id="UP000182737"/>
    </source>
</evidence>
<dbReference type="CDD" id="cd19481">
    <property type="entry name" value="RecA-like_protease"/>
    <property type="match status" value="1"/>
</dbReference>
<comment type="similarity">
    <text evidence="1">Belongs to the AAA ATPase family.</text>
</comment>
<keyword evidence="6" id="KW-1185">Reference proteome</keyword>
<name>A0A1I3LIT9_9SPIR</name>
<dbReference type="GO" id="GO:0016887">
    <property type="term" value="F:ATP hydrolysis activity"/>
    <property type="evidence" value="ECO:0007669"/>
    <property type="project" value="InterPro"/>
</dbReference>
<proteinExistence type="inferred from homology"/>
<keyword evidence="3" id="KW-0067">ATP-binding</keyword>
<dbReference type="SMART" id="SM00382">
    <property type="entry name" value="AAA"/>
    <property type="match status" value="1"/>
</dbReference>
<dbReference type="Pfam" id="PF00004">
    <property type="entry name" value="AAA"/>
    <property type="match status" value="1"/>
</dbReference>
<protein>
    <submittedName>
        <fullName evidence="5">ATPase family associated with various cellular activities (AAA)</fullName>
    </submittedName>
</protein>
<dbReference type="InterPro" id="IPR003959">
    <property type="entry name" value="ATPase_AAA_core"/>
</dbReference>
<dbReference type="InterPro" id="IPR050221">
    <property type="entry name" value="26S_Proteasome_ATPase"/>
</dbReference>
<keyword evidence="2" id="KW-0547">Nucleotide-binding</keyword>
<accession>A0A1I3LIT9</accession>
<sequence>MNISFYDNEIDEGLIKLKEKNSGSIHKDPEYDENIINTSVPGREIVDMVTNAIENNKSGIRMLFYGLSGAGKSALAKYIAKNIKRPLLKKNASDILNQWLGNSEKNIAEAFKEAKEKNAVLLFDEVDSFIHSRENNSASWELSIVNEFLTQLEDYKGIVICTTNLKNILDKATLRRFHICVEFKALKKEGTETLLKNYFPEYNFTEEQKEKLFHLDTITPGDFGILFERLQFVNQKNHNSTYITEQLCHLQEEKGNGTKAIGFEF</sequence>
<dbReference type="InterPro" id="IPR027417">
    <property type="entry name" value="P-loop_NTPase"/>
</dbReference>
<dbReference type="RefSeq" id="WP_074932154.1">
    <property type="nucleotide sequence ID" value="NZ_FORI01000007.1"/>
</dbReference>